<evidence type="ECO:0000313" key="2">
    <source>
        <dbReference type="EMBL" id="PSL01642.1"/>
    </source>
</evidence>
<name>A0A2P8DWQ9_9ACTN</name>
<sequence>MRPTAQVSGSGLSCPSCRGTWLEGCGGGSCSRIRLHARKTDGCGPVSAVGASVFHTWDAQNSISEPWAHPPDEPTEATAPHTPALRKQLSTLRVAGPFDKPPQPERRSCTSTRNPPPADEDAEPEMIIRSDPGKHRLGVVRWALDHGKVPTGLHTLLRRFGTPLHTRGDDHRGATVCCVSSMWPRGCSPAATSTRSLPGRSSWRTSTPSVPPSLVMRRRRTSSTDTAAGRPGRPGSARPARRRRTRPFRSRRWCRSARSSRPGRPAGSASASR</sequence>
<protein>
    <submittedName>
        <fullName evidence="2">Uncharacterized protein</fullName>
    </submittedName>
</protein>
<dbReference type="EMBL" id="PYGE01000013">
    <property type="protein sequence ID" value="PSL01642.1"/>
    <property type="molecule type" value="Genomic_DNA"/>
</dbReference>
<feature type="compositionally biased region" description="Low complexity" evidence="1">
    <location>
        <begin position="223"/>
        <end position="238"/>
    </location>
</feature>
<feature type="region of interest" description="Disordered" evidence="1">
    <location>
        <begin position="188"/>
        <end position="273"/>
    </location>
</feature>
<accession>A0A2P8DWQ9</accession>
<evidence type="ECO:0000313" key="3">
    <source>
        <dbReference type="Proteomes" id="UP000243528"/>
    </source>
</evidence>
<reference evidence="2 3" key="1">
    <citation type="submission" date="2018-03" db="EMBL/GenBank/DDBJ databases">
        <title>Genomic Encyclopedia of Archaeal and Bacterial Type Strains, Phase II (KMG-II): from individual species to whole genera.</title>
        <authorList>
            <person name="Goeker M."/>
        </authorList>
    </citation>
    <scope>NUCLEOTIDE SEQUENCE [LARGE SCALE GENOMIC DNA]</scope>
    <source>
        <strain evidence="2 3">DSM 45211</strain>
    </source>
</reference>
<gene>
    <name evidence="2" type="ORF">CLV30_113130</name>
</gene>
<keyword evidence="3" id="KW-1185">Reference proteome</keyword>
<organism evidence="2 3">
    <name type="scientific">Haloactinopolyspora alba</name>
    <dbReference type="NCBI Taxonomy" id="648780"/>
    <lineage>
        <taxon>Bacteria</taxon>
        <taxon>Bacillati</taxon>
        <taxon>Actinomycetota</taxon>
        <taxon>Actinomycetes</taxon>
        <taxon>Jiangellales</taxon>
        <taxon>Jiangellaceae</taxon>
        <taxon>Haloactinopolyspora</taxon>
    </lineage>
</organism>
<evidence type="ECO:0000256" key="1">
    <source>
        <dbReference type="SAM" id="MobiDB-lite"/>
    </source>
</evidence>
<comment type="caution">
    <text evidence="2">The sequence shown here is derived from an EMBL/GenBank/DDBJ whole genome shotgun (WGS) entry which is preliminary data.</text>
</comment>
<feature type="compositionally biased region" description="Low complexity" evidence="1">
    <location>
        <begin position="256"/>
        <end position="273"/>
    </location>
</feature>
<feature type="region of interest" description="Disordered" evidence="1">
    <location>
        <begin position="95"/>
        <end position="132"/>
    </location>
</feature>
<dbReference type="Proteomes" id="UP000243528">
    <property type="component" value="Unassembled WGS sequence"/>
</dbReference>
<proteinExistence type="predicted"/>
<feature type="compositionally biased region" description="Basic residues" evidence="1">
    <location>
        <begin position="239"/>
        <end position="255"/>
    </location>
</feature>
<dbReference type="AlphaFoldDB" id="A0A2P8DWQ9"/>